<protein>
    <submittedName>
        <fullName evidence="1">Uncharacterized protein</fullName>
    </submittedName>
</protein>
<proteinExistence type="predicted"/>
<dbReference type="Proteomes" id="UP001432062">
    <property type="component" value="Chromosome"/>
</dbReference>
<reference evidence="1" key="1">
    <citation type="submission" date="2022-10" db="EMBL/GenBank/DDBJ databases">
        <title>The complete genomes of actinobacterial strains from the NBC collection.</title>
        <authorList>
            <person name="Joergensen T.S."/>
            <person name="Alvarez Arevalo M."/>
            <person name="Sterndorff E.B."/>
            <person name="Faurdal D."/>
            <person name="Vuksanovic O."/>
            <person name="Mourched A.-S."/>
            <person name="Charusanti P."/>
            <person name="Shaw S."/>
            <person name="Blin K."/>
            <person name="Weber T."/>
        </authorList>
    </citation>
    <scope>NUCLEOTIDE SEQUENCE</scope>
    <source>
        <strain evidence="1">NBC_01482</strain>
    </source>
</reference>
<accession>A0ABZ1Z7C3</accession>
<name>A0ABZ1Z7C3_9NOCA</name>
<keyword evidence="2" id="KW-1185">Reference proteome</keyword>
<organism evidence="1 2">
    <name type="scientific">Nocardia vinacea</name>
    <dbReference type="NCBI Taxonomy" id="96468"/>
    <lineage>
        <taxon>Bacteria</taxon>
        <taxon>Bacillati</taxon>
        <taxon>Actinomycetota</taxon>
        <taxon>Actinomycetes</taxon>
        <taxon>Mycobacteriales</taxon>
        <taxon>Nocardiaceae</taxon>
        <taxon>Nocardia</taxon>
    </lineage>
</organism>
<dbReference type="EMBL" id="CP109441">
    <property type="protein sequence ID" value="WUV49987.1"/>
    <property type="molecule type" value="Genomic_DNA"/>
</dbReference>
<gene>
    <name evidence="1" type="ORF">OG563_18395</name>
</gene>
<sequence length="160" mass="17618">MEGGAAKRFQARLDDRYRRGAPLRREFLNVDIDGARSPIARIMNSSGGSGGGRGGHIRLALLLSIIWVASKPPHDATRPARWWAEVAGLPDPTGAGARRVLNAMRELHERGFPTMEGGKNGQSPTVQLLNEIGDQTAYQLPFEDLEPNYVRVPHQLWTKG</sequence>
<evidence type="ECO:0000313" key="1">
    <source>
        <dbReference type="EMBL" id="WUV49987.1"/>
    </source>
</evidence>
<evidence type="ECO:0000313" key="2">
    <source>
        <dbReference type="Proteomes" id="UP001432062"/>
    </source>
</evidence>
<dbReference type="RefSeq" id="WP_329414745.1">
    <property type="nucleotide sequence ID" value="NZ_CP109441.1"/>
</dbReference>